<protein>
    <submittedName>
        <fullName evidence="2">Uncharacterized protein</fullName>
    </submittedName>
</protein>
<dbReference type="Proteomes" id="UP000030758">
    <property type="component" value="Unassembled WGS sequence"/>
</dbReference>
<evidence type="ECO:0000313" key="1">
    <source>
        <dbReference type="EMBL" id="KFD49738.1"/>
    </source>
</evidence>
<dbReference type="AlphaFoldDB" id="A0A085MTE1"/>
<gene>
    <name evidence="1" type="ORF">M513_09435</name>
    <name evidence="2" type="ORF">M514_09435</name>
</gene>
<evidence type="ECO:0000313" key="2">
    <source>
        <dbReference type="EMBL" id="KFD60487.1"/>
    </source>
</evidence>
<reference evidence="2 3" key="1">
    <citation type="journal article" date="2014" name="Nat. Genet.">
        <title>Genome and transcriptome of the porcine whipworm Trichuris suis.</title>
        <authorList>
            <person name="Jex A.R."/>
            <person name="Nejsum P."/>
            <person name="Schwarz E.M."/>
            <person name="Hu L."/>
            <person name="Young N.D."/>
            <person name="Hall R.S."/>
            <person name="Korhonen P.K."/>
            <person name="Liao S."/>
            <person name="Thamsborg S."/>
            <person name="Xia J."/>
            <person name="Xu P."/>
            <person name="Wang S."/>
            <person name="Scheerlinck J.P."/>
            <person name="Hofmann A."/>
            <person name="Sternberg P.W."/>
            <person name="Wang J."/>
            <person name="Gasser R.B."/>
        </authorList>
    </citation>
    <scope>NUCLEOTIDE SEQUENCE [LARGE SCALE GENOMIC DNA]</scope>
    <source>
        <strain evidence="2">DCEP-RM93F</strain>
        <strain evidence="1">DCEP-RM93M</strain>
    </source>
</reference>
<proteinExistence type="predicted"/>
<organism evidence="2">
    <name type="scientific">Trichuris suis</name>
    <name type="common">pig whipworm</name>
    <dbReference type="NCBI Taxonomy" id="68888"/>
    <lineage>
        <taxon>Eukaryota</taxon>
        <taxon>Metazoa</taxon>
        <taxon>Ecdysozoa</taxon>
        <taxon>Nematoda</taxon>
        <taxon>Enoplea</taxon>
        <taxon>Dorylaimia</taxon>
        <taxon>Trichinellida</taxon>
        <taxon>Trichuridae</taxon>
        <taxon>Trichuris</taxon>
    </lineage>
</organism>
<keyword evidence="3" id="KW-1185">Reference proteome</keyword>
<accession>A0A085MTE1</accession>
<dbReference type="Proteomes" id="UP000030764">
    <property type="component" value="Unassembled WGS sequence"/>
</dbReference>
<dbReference type="EMBL" id="KL367664">
    <property type="protein sequence ID" value="KFD60487.1"/>
    <property type="molecule type" value="Genomic_DNA"/>
</dbReference>
<name>A0A085MTE1_9BILA</name>
<evidence type="ECO:0000313" key="3">
    <source>
        <dbReference type="Proteomes" id="UP000030764"/>
    </source>
</evidence>
<dbReference type="EMBL" id="KL363265">
    <property type="protein sequence ID" value="KFD49738.1"/>
    <property type="molecule type" value="Genomic_DNA"/>
</dbReference>
<sequence>MMHEVVIPDAEVAKELHSIVFHGSHQRAEQMYNEALYNTKHGNVSTYSSARASCVHLANRASFEEVEYQDVDDILNWRRDELTIEQLQELSVEVEEKEDRKQMMMKIRKLLRDS</sequence>